<keyword evidence="2" id="KW-1185">Reference proteome</keyword>
<organism evidence="1 2">
    <name type="scientific">Persephonella hydrogeniphila</name>
    <dbReference type="NCBI Taxonomy" id="198703"/>
    <lineage>
        <taxon>Bacteria</taxon>
        <taxon>Pseudomonadati</taxon>
        <taxon>Aquificota</taxon>
        <taxon>Aquificia</taxon>
        <taxon>Aquificales</taxon>
        <taxon>Hydrogenothermaceae</taxon>
        <taxon>Persephonella</taxon>
    </lineage>
</organism>
<sequence length="357" mass="39923">MRSILFFVFIIFACLLSTGFSRDIYHRSYIGKQDGLKIYNFRIHGKEFTVGSTVAVSFQVKNISGKNIKFGRYGIFIGCRDPEGKNRDFGHSYRNYVLKKGKSIAVSGVITIDKPGEWIFWPAFYKSNGEWSFYKWHAVKLKANRVLTIKPPYINCDGWKKIEGIGKAKYLCNPKTGFMGIMMGVDPGTAGGVATEVRQYIKIYFPKTGKIKIKAIIEYIGGAKTVGYGAFAGLQATSKYKKYYKRKDIEPGLNYEIAAEKIIDVALLAVPEGGGAKTAWQALKVLDEVKTYYDIAMAFKDAIDKLHGRRYTYSFTMKGKKGFHIVGIGIRGNCSAVLSGGSFVIVGALLKEIKVYY</sequence>
<evidence type="ECO:0000313" key="1">
    <source>
        <dbReference type="EMBL" id="SNZ03481.1"/>
    </source>
</evidence>
<dbReference type="OrthoDB" id="9553415at2"/>
<dbReference type="Proteomes" id="UP000219036">
    <property type="component" value="Unassembled WGS sequence"/>
</dbReference>
<dbReference type="RefSeq" id="WP_096999578.1">
    <property type="nucleotide sequence ID" value="NZ_OBEI01000001.1"/>
</dbReference>
<accession>A0A285N6Z0</accession>
<reference evidence="2" key="1">
    <citation type="submission" date="2017-09" db="EMBL/GenBank/DDBJ databases">
        <authorList>
            <person name="Varghese N."/>
            <person name="Submissions S."/>
        </authorList>
    </citation>
    <scope>NUCLEOTIDE SEQUENCE [LARGE SCALE GENOMIC DNA]</scope>
    <source>
        <strain evidence="2">DSM 15103</strain>
    </source>
</reference>
<gene>
    <name evidence="1" type="ORF">SAMN06265182_0391</name>
</gene>
<dbReference type="EMBL" id="OBEI01000001">
    <property type="protein sequence ID" value="SNZ03481.1"/>
    <property type="molecule type" value="Genomic_DNA"/>
</dbReference>
<proteinExistence type="predicted"/>
<evidence type="ECO:0000313" key="2">
    <source>
        <dbReference type="Proteomes" id="UP000219036"/>
    </source>
</evidence>
<dbReference type="AlphaFoldDB" id="A0A285N6Z0"/>
<protein>
    <submittedName>
        <fullName evidence="1">Uncharacterized protein</fullName>
    </submittedName>
</protein>
<name>A0A285N6Z0_9AQUI</name>